<keyword evidence="2" id="KW-0677">Repeat</keyword>
<keyword evidence="4" id="KW-1133">Transmembrane helix</keyword>
<feature type="compositionally biased region" description="Polar residues" evidence="3">
    <location>
        <begin position="206"/>
        <end position="216"/>
    </location>
</feature>
<dbReference type="Gene3D" id="3.80.10.10">
    <property type="entry name" value="Ribonuclease Inhibitor"/>
    <property type="match status" value="1"/>
</dbReference>
<evidence type="ECO:0008006" key="7">
    <source>
        <dbReference type="Google" id="ProtNLM"/>
    </source>
</evidence>
<protein>
    <recommendedName>
        <fullName evidence="7">LRRC8 pannexin-like TM region domain-containing protein</fullName>
    </recommendedName>
</protein>
<evidence type="ECO:0000256" key="1">
    <source>
        <dbReference type="ARBA" id="ARBA00022614"/>
    </source>
</evidence>
<evidence type="ECO:0000313" key="6">
    <source>
        <dbReference type="Proteomes" id="UP000215335"/>
    </source>
</evidence>
<dbReference type="STRING" id="543379.A0A232EVC7"/>
<comment type="caution">
    <text evidence="5">The sequence shown here is derived from an EMBL/GenBank/DDBJ whole genome shotgun (WGS) entry which is preliminary data.</text>
</comment>
<dbReference type="InterPro" id="IPR050216">
    <property type="entry name" value="LRR_domain-containing"/>
</dbReference>
<dbReference type="AlphaFoldDB" id="A0A232EVC7"/>
<dbReference type="EMBL" id="NNAY01002011">
    <property type="protein sequence ID" value="OXU22312.1"/>
    <property type="molecule type" value="Genomic_DNA"/>
</dbReference>
<evidence type="ECO:0000256" key="2">
    <source>
        <dbReference type="ARBA" id="ARBA00022737"/>
    </source>
</evidence>
<accession>A0A232EVC7</accession>
<dbReference type="PROSITE" id="PS51450">
    <property type="entry name" value="LRR"/>
    <property type="match status" value="1"/>
</dbReference>
<feature type="compositionally biased region" description="Basic and acidic residues" evidence="3">
    <location>
        <begin position="187"/>
        <end position="205"/>
    </location>
</feature>
<keyword evidence="6" id="KW-1185">Reference proteome</keyword>
<reference evidence="5 6" key="1">
    <citation type="journal article" date="2017" name="Curr. Biol.">
        <title>The Evolution of Venom by Co-option of Single-Copy Genes.</title>
        <authorList>
            <person name="Martinson E.O."/>
            <person name="Mrinalini"/>
            <person name="Kelkar Y.D."/>
            <person name="Chang C.H."/>
            <person name="Werren J.H."/>
        </authorList>
    </citation>
    <scope>NUCLEOTIDE SEQUENCE [LARGE SCALE GENOMIC DNA]</scope>
    <source>
        <strain evidence="5 6">Alberta</strain>
        <tissue evidence="5">Whole body</tissue>
    </source>
</reference>
<sequence>MSVKMTLKDIKDKLDDDTLDLSLCDLEEVPVKEISTIKRFSHLDLSNNALVTLPKTFATLTQIIKLDLSKNMLTEIPENFGELKQLRHLDLYSNKISRLPLSLGELKNLKWLDLKENPLTPAVASIAGPCSNASECQACAKNIVTYLANVKTTINEEKQRRLTAVQEIEKTTASNKKEAKKKKKNAEKKAAEKEKSAIVKKEPPQEKNSVPKSPKSTKVDEHSSKRKDSNAGVFSLLCRAFTSLIMWSVFFAFLTITVLAVFPMYNEQQSEEIFKYVEVQTGVPLKHYHHEGIRLLESFIDKTKLWTNHTRELVEKTYQQYFLDESSTQPTKKN</sequence>
<dbReference type="GO" id="GO:0005737">
    <property type="term" value="C:cytoplasm"/>
    <property type="evidence" value="ECO:0007669"/>
    <property type="project" value="TreeGrafter"/>
</dbReference>
<organism evidence="5 6">
    <name type="scientific">Trichomalopsis sarcophagae</name>
    <dbReference type="NCBI Taxonomy" id="543379"/>
    <lineage>
        <taxon>Eukaryota</taxon>
        <taxon>Metazoa</taxon>
        <taxon>Ecdysozoa</taxon>
        <taxon>Arthropoda</taxon>
        <taxon>Hexapoda</taxon>
        <taxon>Insecta</taxon>
        <taxon>Pterygota</taxon>
        <taxon>Neoptera</taxon>
        <taxon>Endopterygota</taxon>
        <taxon>Hymenoptera</taxon>
        <taxon>Apocrita</taxon>
        <taxon>Proctotrupomorpha</taxon>
        <taxon>Chalcidoidea</taxon>
        <taxon>Pteromalidae</taxon>
        <taxon>Pteromalinae</taxon>
        <taxon>Trichomalopsis</taxon>
    </lineage>
</organism>
<name>A0A232EVC7_9HYME</name>
<keyword evidence="4" id="KW-0812">Transmembrane</keyword>
<dbReference type="SUPFAM" id="SSF52058">
    <property type="entry name" value="L domain-like"/>
    <property type="match status" value="1"/>
</dbReference>
<gene>
    <name evidence="5" type="ORF">TSAR_003393</name>
</gene>
<evidence type="ECO:0000256" key="3">
    <source>
        <dbReference type="SAM" id="MobiDB-lite"/>
    </source>
</evidence>
<dbReference type="Proteomes" id="UP000215335">
    <property type="component" value="Unassembled WGS sequence"/>
</dbReference>
<dbReference type="SMART" id="SM00369">
    <property type="entry name" value="LRR_TYP"/>
    <property type="match status" value="3"/>
</dbReference>
<dbReference type="InterPro" id="IPR001611">
    <property type="entry name" value="Leu-rich_rpt"/>
</dbReference>
<dbReference type="InterPro" id="IPR032675">
    <property type="entry name" value="LRR_dom_sf"/>
</dbReference>
<keyword evidence="1" id="KW-0433">Leucine-rich repeat</keyword>
<feature type="region of interest" description="Disordered" evidence="3">
    <location>
        <begin position="172"/>
        <end position="225"/>
    </location>
</feature>
<feature type="transmembrane region" description="Helical" evidence="4">
    <location>
        <begin position="244"/>
        <end position="265"/>
    </location>
</feature>
<evidence type="ECO:0000256" key="4">
    <source>
        <dbReference type="SAM" id="Phobius"/>
    </source>
</evidence>
<dbReference type="PANTHER" id="PTHR48051:SF42">
    <property type="entry name" value="LEUCINE-RICH REPEAT-CONTAINING PROTEIN 18-LIKE"/>
    <property type="match status" value="1"/>
</dbReference>
<dbReference type="Pfam" id="PF13855">
    <property type="entry name" value="LRR_8"/>
    <property type="match status" value="1"/>
</dbReference>
<keyword evidence="4" id="KW-0472">Membrane</keyword>
<evidence type="ECO:0000313" key="5">
    <source>
        <dbReference type="EMBL" id="OXU22312.1"/>
    </source>
</evidence>
<proteinExistence type="predicted"/>
<dbReference type="InterPro" id="IPR003591">
    <property type="entry name" value="Leu-rich_rpt_typical-subtyp"/>
</dbReference>
<dbReference type="OrthoDB" id="1394818at2759"/>
<dbReference type="PANTHER" id="PTHR48051">
    <property type="match status" value="1"/>
</dbReference>